<accession>A0AAE3YT84</accession>
<dbReference type="InterPro" id="IPR001387">
    <property type="entry name" value="Cro/C1-type_HTH"/>
</dbReference>
<sequence length="455" mass="47392">MSTFHPPPADRPLGALLTALRLRRGWSQERVAERLCAASGLHTVTRHEVSRWEREERVPGGFWRRWLAAVLEADPAELTRSAAAARHALPGEPGPAVPGTTGAGARPAPGAPAETARLRRAAHAWLAAPSGADLPAARAAPLLARQLLHLAGTLPADPACAGPASLPGLRRMDDLVGGADLAAPLARRLAVTHAEPARAVPAGLTAVAEGAQLLGWVAADAGRWRTAVAAHRVALQAAHAAGARPLAGYVLASASHLLTEAGDPATGLLLARTAWSGAAGCGSATGRALLLHRTALACAVSGRRREADTALGAARRAADRADPHHDPAWLYWLTPEELDGMAGRCLAALGRPMRAVAPLRRAARSASGPRTAALHRAWLARAFADGGDVERACAAGSAALHDAIRAGSVRAATQVRRLQTRLRAHADHPAARWHREEFAAARRYLADARLAAPVA</sequence>
<gene>
    <name evidence="2" type="ORF">J2S41_004985</name>
</gene>
<dbReference type="RefSeq" id="WP_310370984.1">
    <property type="nucleotide sequence ID" value="NZ_JAVDYB010000001.1"/>
</dbReference>
<evidence type="ECO:0000256" key="1">
    <source>
        <dbReference type="SAM" id="MobiDB-lite"/>
    </source>
</evidence>
<evidence type="ECO:0008006" key="4">
    <source>
        <dbReference type="Google" id="ProtNLM"/>
    </source>
</evidence>
<dbReference type="Gene3D" id="1.10.260.40">
    <property type="entry name" value="lambda repressor-like DNA-binding domains"/>
    <property type="match status" value="1"/>
</dbReference>
<feature type="region of interest" description="Disordered" evidence="1">
    <location>
        <begin position="88"/>
        <end position="114"/>
    </location>
</feature>
<dbReference type="GO" id="GO:0003677">
    <property type="term" value="F:DNA binding"/>
    <property type="evidence" value="ECO:0007669"/>
    <property type="project" value="InterPro"/>
</dbReference>
<dbReference type="InterPro" id="IPR010982">
    <property type="entry name" value="Lambda_DNA-bd_dom_sf"/>
</dbReference>
<evidence type="ECO:0000313" key="3">
    <source>
        <dbReference type="Proteomes" id="UP001183643"/>
    </source>
</evidence>
<proteinExistence type="predicted"/>
<dbReference type="SUPFAM" id="SSF47413">
    <property type="entry name" value="lambda repressor-like DNA-binding domains"/>
    <property type="match status" value="1"/>
</dbReference>
<dbReference type="AlphaFoldDB" id="A0AAE3YT84"/>
<comment type="caution">
    <text evidence="2">The sequence shown here is derived from an EMBL/GenBank/DDBJ whole genome shotgun (WGS) entry which is preliminary data.</text>
</comment>
<evidence type="ECO:0000313" key="2">
    <source>
        <dbReference type="EMBL" id="MDR7278207.1"/>
    </source>
</evidence>
<dbReference type="Proteomes" id="UP001183643">
    <property type="component" value="Unassembled WGS sequence"/>
</dbReference>
<reference evidence="2" key="1">
    <citation type="submission" date="2023-07" db="EMBL/GenBank/DDBJ databases">
        <title>Sequencing the genomes of 1000 actinobacteria strains.</title>
        <authorList>
            <person name="Klenk H.-P."/>
        </authorList>
    </citation>
    <scope>NUCLEOTIDE SEQUENCE</scope>
    <source>
        <strain evidence="2">DSM 44707</strain>
    </source>
</reference>
<protein>
    <recommendedName>
        <fullName evidence="4">HTH cro/C1-type domain-containing protein</fullName>
    </recommendedName>
</protein>
<dbReference type="CDD" id="cd00093">
    <property type="entry name" value="HTH_XRE"/>
    <property type="match status" value="1"/>
</dbReference>
<dbReference type="EMBL" id="JAVDYB010000001">
    <property type="protein sequence ID" value="MDR7278207.1"/>
    <property type="molecule type" value="Genomic_DNA"/>
</dbReference>
<name>A0AAE3YT84_9ACTN</name>
<feature type="compositionally biased region" description="Low complexity" evidence="1">
    <location>
        <begin position="97"/>
        <end position="114"/>
    </location>
</feature>
<organism evidence="2 3">
    <name type="scientific">Catenuloplanes atrovinosus</name>
    <dbReference type="NCBI Taxonomy" id="137266"/>
    <lineage>
        <taxon>Bacteria</taxon>
        <taxon>Bacillati</taxon>
        <taxon>Actinomycetota</taxon>
        <taxon>Actinomycetes</taxon>
        <taxon>Micromonosporales</taxon>
        <taxon>Micromonosporaceae</taxon>
        <taxon>Catenuloplanes</taxon>
    </lineage>
</organism>
<keyword evidence="3" id="KW-1185">Reference proteome</keyword>